<dbReference type="InterPro" id="IPR028889">
    <property type="entry name" value="USP"/>
</dbReference>
<sequence length="390" mass="44923">MGSCIIADDFTGQMNDGTEDQDPAGQPTKGYNGLKNQRATCYLNTVLQVFFMTPEFRTAINGMEEESEGSVSFQLRTLFEGLEQGHACVETKGIIRSLGIVNVYEQRDAEEFFQRILNAVSRDASKFFQGTLIHTTKCLKCNYLSEEDKSQFLDIPLSVNVQHNELYNIEDALEEFFRTSQMTGEDQLYCDNCEDKTDTEMGCCLGEMPDILSLHLKRFDYDFYQESYVKIECLVNIPLTIQFKMKPQKYELYALCNHIGSYRGGHYVANIKSLHDGKWYIFDDTEVKMSMPSYQEPEQHENDYQIIMKTSIHYIRSQDAYLLLYRVVSENGDHDATDGVPNLQTGQAEDSENCVAQKSNHTDKAPRGRRRVSTVYFTKWTWDVIETRPK</sequence>
<comment type="caution">
    <text evidence="3">The sequence shown here is derived from an EMBL/GenBank/DDBJ whole genome shotgun (WGS) entry which is preliminary data.</text>
</comment>
<dbReference type="GO" id="GO:0005634">
    <property type="term" value="C:nucleus"/>
    <property type="evidence" value="ECO:0007669"/>
    <property type="project" value="TreeGrafter"/>
</dbReference>
<organism evidence="3 4">
    <name type="scientific">Atractosteus spatula</name>
    <name type="common">Alligator gar</name>
    <name type="synonym">Lepisosteus spatula</name>
    <dbReference type="NCBI Taxonomy" id="7917"/>
    <lineage>
        <taxon>Eukaryota</taxon>
        <taxon>Metazoa</taxon>
        <taxon>Chordata</taxon>
        <taxon>Craniata</taxon>
        <taxon>Vertebrata</taxon>
        <taxon>Euteleostomi</taxon>
        <taxon>Actinopterygii</taxon>
        <taxon>Neopterygii</taxon>
        <taxon>Holostei</taxon>
        <taxon>Semionotiformes</taxon>
        <taxon>Lepisosteidae</taxon>
        <taxon>Atractosteus</taxon>
    </lineage>
</organism>
<keyword evidence="3" id="KW-0378">Hydrolase</keyword>
<dbReference type="InterPro" id="IPR001394">
    <property type="entry name" value="Peptidase_C19_UCH"/>
</dbReference>
<dbReference type="GO" id="GO:0016579">
    <property type="term" value="P:protein deubiquitination"/>
    <property type="evidence" value="ECO:0007669"/>
    <property type="project" value="InterPro"/>
</dbReference>
<dbReference type="PROSITE" id="PS50235">
    <property type="entry name" value="USP_3"/>
    <property type="match status" value="1"/>
</dbReference>
<dbReference type="PANTHER" id="PTHR24006">
    <property type="entry name" value="UBIQUITIN CARBOXYL-TERMINAL HYDROLASE"/>
    <property type="match status" value="1"/>
</dbReference>
<feature type="region of interest" description="Disordered" evidence="1">
    <location>
        <begin position="335"/>
        <end position="367"/>
    </location>
</feature>
<dbReference type="SUPFAM" id="SSF54001">
    <property type="entry name" value="Cysteine proteinases"/>
    <property type="match status" value="1"/>
</dbReference>
<evidence type="ECO:0000313" key="4">
    <source>
        <dbReference type="Proteomes" id="UP000736164"/>
    </source>
</evidence>
<dbReference type="AlphaFoldDB" id="A0A8J7NVT0"/>
<feature type="compositionally biased region" description="Polar residues" evidence="1">
    <location>
        <begin position="342"/>
        <end position="359"/>
    </location>
</feature>
<protein>
    <submittedName>
        <fullName evidence="3">UBPE hydrolase</fullName>
    </submittedName>
</protein>
<keyword evidence="4" id="KW-1185">Reference proteome</keyword>
<dbReference type="Pfam" id="PF00443">
    <property type="entry name" value="UCH"/>
    <property type="match status" value="1"/>
</dbReference>
<feature type="region of interest" description="Disordered" evidence="1">
    <location>
        <begin position="11"/>
        <end position="30"/>
    </location>
</feature>
<dbReference type="InterPro" id="IPR050164">
    <property type="entry name" value="Peptidase_C19"/>
</dbReference>
<feature type="domain" description="USP" evidence="2">
    <location>
        <begin position="32"/>
        <end position="328"/>
    </location>
</feature>
<dbReference type="Proteomes" id="UP000736164">
    <property type="component" value="Unassembled WGS sequence"/>
</dbReference>
<evidence type="ECO:0000256" key="1">
    <source>
        <dbReference type="SAM" id="MobiDB-lite"/>
    </source>
</evidence>
<dbReference type="GO" id="GO:0004843">
    <property type="term" value="F:cysteine-type deubiquitinase activity"/>
    <property type="evidence" value="ECO:0007669"/>
    <property type="project" value="InterPro"/>
</dbReference>
<reference evidence="3" key="1">
    <citation type="journal article" date="2021" name="Cell">
        <title>Tracing the genetic footprints of vertebrate landing in non-teleost ray-finned fishes.</title>
        <authorList>
            <person name="Bi X."/>
            <person name="Wang K."/>
            <person name="Yang L."/>
            <person name="Pan H."/>
            <person name="Jiang H."/>
            <person name="Wei Q."/>
            <person name="Fang M."/>
            <person name="Yu H."/>
            <person name="Zhu C."/>
            <person name="Cai Y."/>
            <person name="He Y."/>
            <person name="Gan X."/>
            <person name="Zeng H."/>
            <person name="Yu D."/>
            <person name="Zhu Y."/>
            <person name="Jiang H."/>
            <person name="Qiu Q."/>
            <person name="Yang H."/>
            <person name="Zhang Y.E."/>
            <person name="Wang W."/>
            <person name="Zhu M."/>
            <person name="He S."/>
            <person name="Zhang G."/>
        </authorList>
    </citation>
    <scope>NUCLEOTIDE SEQUENCE</scope>
    <source>
        <strain evidence="3">Allg_001</strain>
    </source>
</reference>
<feature type="non-terminal residue" evidence="3">
    <location>
        <position position="390"/>
    </location>
</feature>
<dbReference type="Gene3D" id="3.90.70.10">
    <property type="entry name" value="Cysteine proteinases"/>
    <property type="match status" value="1"/>
</dbReference>
<name>A0A8J7NVT0_ATRSP</name>
<dbReference type="InterPro" id="IPR018200">
    <property type="entry name" value="USP_CS"/>
</dbReference>
<evidence type="ECO:0000313" key="3">
    <source>
        <dbReference type="EMBL" id="MBN3319686.1"/>
    </source>
</evidence>
<dbReference type="PANTHER" id="PTHR24006:SF899">
    <property type="entry name" value="UBIQUITIN CARBOXYL-TERMINAL HYDROLASE"/>
    <property type="match status" value="1"/>
</dbReference>
<dbReference type="EMBL" id="JAAWVO010046630">
    <property type="protein sequence ID" value="MBN3319686.1"/>
    <property type="molecule type" value="Genomic_DNA"/>
</dbReference>
<dbReference type="GO" id="GO:0005829">
    <property type="term" value="C:cytosol"/>
    <property type="evidence" value="ECO:0007669"/>
    <property type="project" value="TreeGrafter"/>
</dbReference>
<proteinExistence type="predicted"/>
<evidence type="ECO:0000259" key="2">
    <source>
        <dbReference type="PROSITE" id="PS50235"/>
    </source>
</evidence>
<accession>A0A8J7NVT0</accession>
<dbReference type="InterPro" id="IPR038765">
    <property type="entry name" value="Papain-like_cys_pep_sf"/>
</dbReference>
<gene>
    <name evidence="3" type="primary">Usp47_1</name>
    <name evidence="3" type="ORF">GTO95_0002756</name>
</gene>
<dbReference type="PROSITE" id="PS00973">
    <property type="entry name" value="USP_2"/>
    <property type="match status" value="1"/>
</dbReference>
<feature type="non-terminal residue" evidence="3">
    <location>
        <position position="1"/>
    </location>
</feature>